<reference evidence="9" key="1">
    <citation type="submission" date="2025-08" db="UniProtKB">
        <authorList>
            <consortium name="Ensembl"/>
        </authorList>
    </citation>
    <scope>IDENTIFICATION</scope>
</reference>
<keyword evidence="10" id="KW-1185">Reference proteome</keyword>
<dbReference type="Ensembl" id="ENSGMOT00000041656.1">
    <property type="protein sequence ID" value="ENSGMOP00000061573.1"/>
    <property type="gene ID" value="ENSGMOG00000002367.2"/>
</dbReference>
<dbReference type="GeneTree" id="ENSGT00390000016823"/>
<comment type="catalytic activity">
    <reaction evidence="1">
        <text>S-adenosyl-L-methionine + a thiopurine = S-adenosyl-L-homocysteine + a thiopurine S-methylether.</text>
        <dbReference type="EC" id="2.1.1.67"/>
    </reaction>
</comment>
<dbReference type="GO" id="GO:0032259">
    <property type="term" value="P:methylation"/>
    <property type="evidence" value="ECO:0007669"/>
    <property type="project" value="UniProtKB-KW"/>
</dbReference>
<organism evidence="9 10">
    <name type="scientific">Gadus morhua</name>
    <name type="common">Atlantic cod</name>
    <dbReference type="NCBI Taxonomy" id="8049"/>
    <lineage>
        <taxon>Eukaryota</taxon>
        <taxon>Metazoa</taxon>
        <taxon>Chordata</taxon>
        <taxon>Craniata</taxon>
        <taxon>Vertebrata</taxon>
        <taxon>Euteleostomi</taxon>
        <taxon>Actinopterygii</taxon>
        <taxon>Neopterygii</taxon>
        <taxon>Teleostei</taxon>
        <taxon>Neoteleostei</taxon>
        <taxon>Acanthomorphata</taxon>
        <taxon>Zeiogadaria</taxon>
        <taxon>Gadariae</taxon>
        <taxon>Gadiformes</taxon>
        <taxon>Gadoidei</taxon>
        <taxon>Gadidae</taxon>
        <taxon>Gadus</taxon>
    </lineage>
</organism>
<evidence type="ECO:0000256" key="3">
    <source>
        <dbReference type="ARBA" id="ARBA00008145"/>
    </source>
</evidence>
<evidence type="ECO:0000256" key="2">
    <source>
        <dbReference type="ARBA" id="ARBA00004496"/>
    </source>
</evidence>
<keyword evidence="7" id="KW-0808">Transferase</keyword>
<dbReference type="Pfam" id="PF05724">
    <property type="entry name" value="TPMT"/>
    <property type="match status" value="1"/>
</dbReference>
<dbReference type="Proteomes" id="UP000694546">
    <property type="component" value="Chromosome 22"/>
</dbReference>
<dbReference type="PANTHER" id="PTHR10259">
    <property type="entry name" value="THIOPURINE S-METHYLTRANSFERASE"/>
    <property type="match status" value="1"/>
</dbReference>
<evidence type="ECO:0000313" key="9">
    <source>
        <dbReference type="Ensembl" id="ENSGMOP00000061573.1"/>
    </source>
</evidence>
<comment type="similarity">
    <text evidence="3">Belongs to the class I-like SAM-binding methyltransferase superfamily. TPMT family.</text>
</comment>
<keyword evidence="6" id="KW-0489">Methyltransferase</keyword>
<dbReference type="HAMAP" id="MF_00812">
    <property type="entry name" value="Thiopur_methtran"/>
    <property type="match status" value="1"/>
</dbReference>
<reference evidence="9" key="2">
    <citation type="submission" date="2025-09" db="UniProtKB">
        <authorList>
            <consortium name="Ensembl"/>
        </authorList>
    </citation>
    <scope>IDENTIFICATION</scope>
</reference>
<dbReference type="SUPFAM" id="SSF53335">
    <property type="entry name" value="S-adenosyl-L-methionine-dependent methyltransferases"/>
    <property type="match status" value="1"/>
</dbReference>
<dbReference type="GO" id="GO:0008119">
    <property type="term" value="F:thiopurine S-methyltransferase activity"/>
    <property type="evidence" value="ECO:0007669"/>
    <property type="project" value="UniProtKB-EC"/>
</dbReference>
<dbReference type="EC" id="2.1.1.67" evidence="4"/>
<dbReference type="FunFam" id="3.40.50.150:FF:000101">
    <property type="entry name" value="Thiopurine S-methyltransferase"/>
    <property type="match status" value="1"/>
</dbReference>
<proteinExistence type="inferred from homology"/>
<dbReference type="InterPro" id="IPR025835">
    <property type="entry name" value="Thiopurine_S-MeTrfase"/>
</dbReference>
<sequence>MLAVQADRVVSLAEWEERWQQNRIGFHRPHVNKLLERNIKQVVNGRTGVRFFFPLCGKAVDMKWLADMGHSVVGVEIAEKAILQFYEDNNMSYAVEPVPSIPGAKVYKNVEKSISIYHCDLYKFNSCVEGQFGAIWDRGSLVAINPEDREKYASLLLSLMAEDCRYLLSTLLYNPEQHKGPPFLVPNEQILALFGSSCDVQLLDSVDALDQRWREAGLDFMTENTHLIAPKIDKKGFNVFFIERYISPS</sequence>
<evidence type="ECO:0000256" key="1">
    <source>
        <dbReference type="ARBA" id="ARBA00000903"/>
    </source>
</evidence>
<dbReference type="PANTHER" id="PTHR10259:SF11">
    <property type="entry name" value="THIOPURINE S-METHYLTRANSFERASE"/>
    <property type="match status" value="1"/>
</dbReference>
<comment type="subcellular location">
    <subcellularLocation>
        <location evidence="2">Cytoplasm</location>
    </subcellularLocation>
</comment>
<gene>
    <name evidence="9" type="primary">tpmt</name>
</gene>
<protein>
    <recommendedName>
        <fullName evidence="4">thiopurine S-methyltransferase</fullName>
        <ecNumber evidence="4">2.1.1.67</ecNumber>
    </recommendedName>
</protein>
<evidence type="ECO:0000256" key="6">
    <source>
        <dbReference type="ARBA" id="ARBA00022603"/>
    </source>
</evidence>
<keyword evidence="8" id="KW-0949">S-adenosyl-L-methionine</keyword>
<evidence type="ECO:0000256" key="5">
    <source>
        <dbReference type="ARBA" id="ARBA00022490"/>
    </source>
</evidence>
<evidence type="ECO:0000256" key="8">
    <source>
        <dbReference type="ARBA" id="ARBA00022691"/>
    </source>
</evidence>
<dbReference type="PIRSF" id="PIRSF023956">
    <property type="entry name" value="Thiopurine_S-methyltransferase"/>
    <property type="match status" value="1"/>
</dbReference>
<evidence type="ECO:0000256" key="7">
    <source>
        <dbReference type="ARBA" id="ARBA00022679"/>
    </source>
</evidence>
<accession>A0A8C5CG59</accession>
<dbReference type="InterPro" id="IPR029063">
    <property type="entry name" value="SAM-dependent_MTases_sf"/>
</dbReference>
<dbReference type="PROSITE" id="PS51585">
    <property type="entry name" value="SAM_MT_TPMT"/>
    <property type="match status" value="1"/>
</dbReference>
<dbReference type="GO" id="GO:0005737">
    <property type="term" value="C:cytoplasm"/>
    <property type="evidence" value="ECO:0007669"/>
    <property type="project" value="UniProtKB-SubCell"/>
</dbReference>
<evidence type="ECO:0000256" key="4">
    <source>
        <dbReference type="ARBA" id="ARBA00011905"/>
    </source>
</evidence>
<evidence type="ECO:0000313" key="10">
    <source>
        <dbReference type="Proteomes" id="UP000694546"/>
    </source>
</evidence>
<name>A0A8C5CG59_GADMO</name>
<dbReference type="AlphaFoldDB" id="A0A8C5CG59"/>
<dbReference type="Gene3D" id="3.40.50.150">
    <property type="entry name" value="Vaccinia Virus protein VP39"/>
    <property type="match status" value="1"/>
</dbReference>
<dbReference type="InterPro" id="IPR008854">
    <property type="entry name" value="TPMT"/>
</dbReference>
<keyword evidence="5" id="KW-0963">Cytoplasm</keyword>